<protein>
    <recommendedName>
        <fullName evidence="1">CHK kinase-like domain-containing protein</fullName>
    </recommendedName>
</protein>
<gene>
    <name evidence="2" type="ORF">g.7182</name>
</gene>
<dbReference type="InterPro" id="IPR011009">
    <property type="entry name" value="Kinase-like_dom_sf"/>
</dbReference>
<feature type="domain" description="CHK kinase-like" evidence="1">
    <location>
        <begin position="130"/>
        <end position="325"/>
    </location>
</feature>
<evidence type="ECO:0000313" key="2">
    <source>
        <dbReference type="EMBL" id="JAS77908.1"/>
    </source>
</evidence>
<organism evidence="2">
    <name type="scientific">Homalodisca liturata</name>
    <dbReference type="NCBI Taxonomy" id="320908"/>
    <lineage>
        <taxon>Eukaryota</taxon>
        <taxon>Metazoa</taxon>
        <taxon>Ecdysozoa</taxon>
        <taxon>Arthropoda</taxon>
        <taxon>Hexapoda</taxon>
        <taxon>Insecta</taxon>
        <taxon>Pterygota</taxon>
        <taxon>Neoptera</taxon>
        <taxon>Paraneoptera</taxon>
        <taxon>Hemiptera</taxon>
        <taxon>Auchenorrhyncha</taxon>
        <taxon>Membracoidea</taxon>
        <taxon>Cicadellidae</taxon>
        <taxon>Cicadellinae</taxon>
        <taxon>Proconiini</taxon>
        <taxon>Homalodisca</taxon>
    </lineage>
</organism>
<dbReference type="EMBL" id="GECU01029798">
    <property type="protein sequence ID" value="JAS77908.1"/>
    <property type="molecule type" value="Transcribed_RNA"/>
</dbReference>
<name>A0A1B6HTA2_9HEMI</name>
<dbReference type="Gene3D" id="3.90.1200.10">
    <property type="match status" value="1"/>
</dbReference>
<reference evidence="2" key="1">
    <citation type="submission" date="2015-11" db="EMBL/GenBank/DDBJ databases">
        <title>De novo transcriptome assembly of four potential Pierce s Disease insect vectors from Arizona vineyards.</title>
        <authorList>
            <person name="Tassone E.E."/>
        </authorList>
    </citation>
    <scope>NUCLEOTIDE SEQUENCE</scope>
</reference>
<dbReference type="PANTHER" id="PTHR11012:SF56">
    <property type="entry name" value="CHK KINASE-LIKE DOMAIN-CONTAINING PROTEIN-RELATED"/>
    <property type="match status" value="1"/>
</dbReference>
<evidence type="ECO:0000259" key="1">
    <source>
        <dbReference type="SMART" id="SM00587"/>
    </source>
</evidence>
<dbReference type="InterPro" id="IPR004119">
    <property type="entry name" value="EcKL"/>
</dbReference>
<dbReference type="PANTHER" id="PTHR11012">
    <property type="entry name" value="PROTEIN KINASE-LIKE DOMAIN-CONTAINING"/>
    <property type="match status" value="1"/>
</dbReference>
<sequence>PQESRTMKEDFPAWLDEQFLYLVLQGKDLYNGTISIINYSVEPAVAPGNNFASNLYRVNLYYSEESLKNIYLSLIVKVPSTKGFLGEYLEVMDLFGKERKIYDTILPMFKDTLRKELGPISLHCPLRKGLVLMDLTEEGYKMCNKWKRLDFPHCELVIKAIAKYHAASVLCYHNDPKLVESVSKEVVYPDRGPYEKELKVWVETSVENIARKLSEIKDCKLYADYILGKLDKIWNSAKGMCKRKATGLNVLNHGDLWANNVLFKYNSFNEVEDVKFIDFPIARFTSPVLDLMYFLWMSASERVLRDRHEELYNIYLLNLNYNLQRLGCVERMSRGELLQDLCSLSDWALLSICLFIPKVMSEPEDYNMDVEVGKTKECFQKLLNGKSFTELLPVLVKLFVDWTQRLKEIV</sequence>
<dbReference type="Pfam" id="PF02958">
    <property type="entry name" value="EcKL"/>
    <property type="match status" value="1"/>
</dbReference>
<dbReference type="InterPro" id="IPR015897">
    <property type="entry name" value="CHK_kinase-like"/>
</dbReference>
<dbReference type="AlphaFoldDB" id="A0A1B6HTA2"/>
<accession>A0A1B6HTA2</accession>
<feature type="non-terminal residue" evidence="2">
    <location>
        <position position="1"/>
    </location>
</feature>
<proteinExistence type="predicted"/>
<dbReference type="SMART" id="SM00587">
    <property type="entry name" value="CHK"/>
    <property type="match status" value="1"/>
</dbReference>
<dbReference type="SUPFAM" id="SSF56112">
    <property type="entry name" value="Protein kinase-like (PK-like)"/>
    <property type="match status" value="1"/>
</dbReference>